<dbReference type="InterPro" id="IPR015943">
    <property type="entry name" value="WD40/YVTN_repeat-like_dom_sf"/>
</dbReference>
<name>A0A9E7PM22_9EURY</name>
<dbReference type="AlphaFoldDB" id="A0A9E7PM22"/>
<dbReference type="EMBL" id="CP096115">
    <property type="protein sequence ID" value="UUX91832.1"/>
    <property type="molecule type" value="Genomic_DNA"/>
</dbReference>
<reference evidence="2" key="1">
    <citation type="submission" date="2022-04" db="EMBL/GenBank/DDBJ databases">
        <title>Complete genome of Methanoplanus endosymbiosus DSM 3599.</title>
        <authorList>
            <person name="Chen S.-C."/>
            <person name="You Y.-T."/>
            <person name="Zhou Y.-Z."/>
            <person name="Lai M.-C."/>
        </authorList>
    </citation>
    <scope>NUCLEOTIDE SEQUENCE</scope>
    <source>
        <strain evidence="2">DSM 3599</strain>
    </source>
</reference>
<dbReference type="GeneID" id="74308182"/>
<dbReference type="KEGG" id="mend:L6E24_10735"/>
<evidence type="ECO:0000256" key="1">
    <source>
        <dbReference type="SAM" id="MobiDB-lite"/>
    </source>
</evidence>
<keyword evidence="3" id="KW-1185">Reference proteome</keyword>
<dbReference type="SUPFAM" id="SSF63829">
    <property type="entry name" value="Calcium-dependent phosphotriesterase"/>
    <property type="match status" value="1"/>
</dbReference>
<evidence type="ECO:0008006" key="4">
    <source>
        <dbReference type="Google" id="ProtNLM"/>
    </source>
</evidence>
<dbReference type="RefSeq" id="WP_257741982.1">
    <property type="nucleotide sequence ID" value="NZ_CP096115.1"/>
</dbReference>
<dbReference type="Proteomes" id="UP001060368">
    <property type="component" value="Chromosome"/>
</dbReference>
<evidence type="ECO:0000313" key="3">
    <source>
        <dbReference type="Proteomes" id="UP001060368"/>
    </source>
</evidence>
<proteinExistence type="predicted"/>
<protein>
    <recommendedName>
        <fullName evidence="4">Two component regulator propeller</fullName>
    </recommendedName>
</protein>
<sequence>MAEDSNQVLYFATSNGLSVYDKAEWEIFHAERVHGGGNSESVPYEDYITDVEFDSSGNLWLGYSDALQIYDGYSRPVTISAQDKFFVRNDVNKLESAGEAIFVSTGSSGLYRYYDGGWLWFQPYSVSGPDANFIIDMAADYRDNSLYIVSQYSGAFFLNNSTGIAPHFEKTDARRLPMGCEDVVSNPLGGVIFFNSSEAVVCYGGDDVYNYLDLGMLPSGVSKINDLAVLHDGRISVATDYGLVLLYDGVVVDHVTRSDGIAENNIKKTFPDSYGRVWFSTKRTVGYYYSPIYTEVSSAELVLNRETDAALAVSEERDVFVSSDESDSGNMPKGSDMTDPDAVRMPETSDVYSDKGIIDIIIGVLWPF</sequence>
<evidence type="ECO:0000313" key="2">
    <source>
        <dbReference type="EMBL" id="UUX91832.1"/>
    </source>
</evidence>
<feature type="region of interest" description="Disordered" evidence="1">
    <location>
        <begin position="321"/>
        <end position="344"/>
    </location>
</feature>
<dbReference type="Gene3D" id="2.130.10.10">
    <property type="entry name" value="YVTN repeat-like/Quinoprotein amine dehydrogenase"/>
    <property type="match status" value="1"/>
</dbReference>
<gene>
    <name evidence="2" type="ORF">L6E24_10735</name>
</gene>
<accession>A0A9E7PM22</accession>
<organism evidence="2 3">
    <name type="scientific">Methanoplanus endosymbiosus</name>
    <dbReference type="NCBI Taxonomy" id="33865"/>
    <lineage>
        <taxon>Archaea</taxon>
        <taxon>Methanobacteriati</taxon>
        <taxon>Methanobacteriota</taxon>
        <taxon>Stenosarchaea group</taxon>
        <taxon>Methanomicrobia</taxon>
        <taxon>Methanomicrobiales</taxon>
        <taxon>Methanomicrobiaceae</taxon>
        <taxon>Methanoplanus</taxon>
    </lineage>
</organism>